<keyword evidence="5" id="KW-1185">Reference proteome</keyword>
<sequence length="472" mass="53884">MTFGPNSWTPVPGAFIQKVGKDVHAYKNEIGPKAVVVMVGLPARGKSYIVKKLKRYLSWLGFKTMVFNVGNRRRTCAAEAEVKTGCKQNHTSDFFNPNNEDAKSLRDQLAMDTLNEVITWLNEGGKVGILDATNSTKARRQRIIDRCSRESDINILFVESICTDPKVLARNMQLKLSGPDYRDQESESASEDFQARVANYERAYQTIEDDEDEDIQYCKIINVGKKVIAHNIQTFLAGQCVFYLMNMNLAERQIWLTRHGESLDNQVGKIGGDAPLSDAGCEYAEALAAFMAEQQRNFRCSETSTPPQLTVWTSMLRRAVETAEHFNPEEFDIKHMKFLNEIYAGICEGMTYKEIEERYPEDFKARATSKFYYRYPGMGGESYCDVIQRLCPVIVELERTRNSVLIVTHRALTRSLLAYFMDIPLRQMTNLDIPLNALYCIEAKPYGNVLIKYEYSHVTKSFSQVENDVQQI</sequence>
<dbReference type="SMART" id="SM00855">
    <property type="entry name" value="PGAM"/>
    <property type="match status" value="1"/>
</dbReference>
<protein>
    <submittedName>
        <fullName evidence="4">Fructose-2,6-bisphosphatase</fullName>
    </submittedName>
</protein>
<dbReference type="PIRSF" id="PIRSF000709">
    <property type="entry name" value="6PFK_2-Ptase"/>
    <property type="match status" value="1"/>
</dbReference>
<dbReference type="InterPro" id="IPR013078">
    <property type="entry name" value="His_Pase_superF_clade-1"/>
</dbReference>
<dbReference type="PANTHER" id="PTHR10606">
    <property type="entry name" value="6-PHOSPHOFRUCTO-2-KINASE/FRUCTOSE-2,6-BISPHOSPHATASE"/>
    <property type="match status" value="1"/>
</dbReference>
<dbReference type="SUPFAM" id="SSF52540">
    <property type="entry name" value="P-loop containing nucleoside triphosphate hydrolases"/>
    <property type="match status" value="1"/>
</dbReference>
<comment type="caution">
    <text evidence="4">The sequence shown here is derived from an EMBL/GenBank/DDBJ whole genome shotgun (WGS) entry which is preliminary data.</text>
</comment>
<accession>A0ABR2WX71</accession>
<dbReference type="SUPFAM" id="SSF53254">
    <property type="entry name" value="Phosphoglycerate mutase-like"/>
    <property type="match status" value="1"/>
</dbReference>
<evidence type="ECO:0000259" key="3">
    <source>
        <dbReference type="Pfam" id="PF01591"/>
    </source>
</evidence>
<keyword evidence="1" id="KW-0547">Nucleotide-binding</keyword>
<dbReference type="InterPro" id="IPR027417">
    <property type="entry name" value="P-loop_NTPase"/>
</dbReference>
<dbReference type="Pfam" id="PF00300">
    <property type="entry name" value="His_Phos_1"/>
    <property type="match status" value="1"/>
</dbReference>
<organism evidence="4 5">
    <name type="scientific">Basidiobolus ranarum</name>
    <dbReference type="NCBI Taxonomy" id="34480"/>
    <lineage>
        <taxon>Eukaryota</taxon>
        <taxon>Fungi</taxon>
        <taxon>Fungi incertae sedis</taxon>
        <taxon>Zoopagomycota</taxon>
        <taxon>Entomophthoromycotina</taxon>
        <taxon>Basidiobolomycetes</taxon>
        <taxon>Basidiobolales</taxon>
        <taxon>Basidiobolaceae</taxon>
        <taxon>Basidiobolus</taxon>
    </lineage>
</organism>
<dbReference type="PRINTS" id="PR00991">
    <property type="entry name" value="6PFRUCTKNASE"/>
</dbReference>
<evidence type="ECO:0000313" key="5">
    <source>
        <dbReference type="Proteomes" id="UP001479436"/>
    </source>
</evidence>
<gene>
    <name evidence="4" type="primary">FBP26_2</name>
    <name evidence="4" type="ORF">K7432_005132</name>
</gene>
<feature type="domain" description="6-phosphofructo-2-kinase" evidence="3">
    <location>
        <begin position="26"/>
        <end position="249"/>
    </location>
</feature>
<reference evidence="4 5" key="1">
    <citation type="submission" date="2023-04" db="EMBL/GenBank/DDBJ databases">
        <title>Genome of Basidiobolus ranarum AG-B5.</title>
        <authorList>
            <person name="Stajich J.E."/>
            <person name="Carter-House D."/>
            <person name="Gryganskyi A."/>
        </authorList>
    </citation>
    <scope>NUCLEOTIDE SEQUENCE [LARGE SCALE GENOMIC DNA]</scope>
    <source>
        <strain evidence="4 5">AG-B5</strain>
    </source>
</reference>
<dbReference type="InterPro" id="IPR001345">
    <property type="entry name" value="PG/BPGM_mutase_AS"/>
</dbReference>
<evidence type="ECO:0000256" key="2">
    <source>
        <dbReference type="ARBA" id="ARBA00022840"/>
    </source>
</evidence>
<dbReference type="Gene3D" id="3.40.50.1240">
    <property type="entry name" value="Phosphoglycerate mutase-like"/>
    <property type="match status" value="1"/>
</dbReference>
<keyword evidence="2" id="KW-0067">ATP-binding</keyword>
<dbReference type="InterPro" id="IPR013079">
    <property type="entry name" value="6Phosfructo_kin"/>
</dbReference>
<dbReference type="PROSITE" id="PS00175">
    <property type="entry name" value="PG_MUTASE"/>
    <property type="match status" value="1"/>
</dbReference>
<dbReference type="PANTHER" id="PTHR10606:SF32">
    <property type="entry name" value="6-PHOSPHOFRUCTO-2-KINASE 1"/>
    <property type="match status" value="1"/>
</dbReference>
<dbReference type="Proteomes" id="UP001479436">
    <property type="component" value="Unassembled WGS sequence"/>
</dbReference>
<proteinExistence type="predicted"/>
<dbReference type="EMBL" id="JASJQH010000194">
    <property type="protein sequence ID" value="KAK9766060.1"/>
    <property type="molecule type" value="Genomic_DNA"/>
</dbReference>
<dbReference type="Gene3D" id="3.40.50.300">
    <property type="entry name" value="P-loop containing nucleotide triphosphate hydrolases"/>
    <property type="match status" value="1"/>
</dbReference>
<dbReference type="CDD" id="cd07067">
    <property type="entry name" value="HP_PGM_like"/>
    <property type="match status" value="1"/>
</dbReference>
<name>A0ABR2WX71_9FUNG</name>
<dbReference type="InterPro" id="IPR029033">
    <property type="entry name" value="His_PPase_superfam"/>
</dbReference>
<dbReference type="InterPro" id="IPR003094">
    <property type="entry name" value="6Pfruct_kin"/>
</dbReference>
<evidence type="ECO:0000256" key="1">
    <source>
        <dbReference type="ARBA" id="ARBA00022741"/>
    </source>
</evidence>
<dbReference type="Pfam" id="PF01591">
    <property type="entry name" value="6PF2K"/>
    <property type="match status" value="1"/>
</dbReference>
<evidence type="ECO:0000313" key="4">
    <source>
        <dbReference type="EMBL" id="KAK9766060.1"/>
    </source>
</evidence>